<feature type="region of interest" description="Disordered" evidence="2">
    <location>
        <begin position="328"/>
        <end position="443"/>
    </location>
</feature>
<evidence type="ECO:0000256" key="2">
    <source>
        <dbReference type="SAM" id="MobiDB-lite"/>
    </source>
</evidence>
<evidence type="ECO:0000313" key="3">
    <source>
        <dbReference type="EMBL" id="KAL0635284.1"/>
    </source>
</evidence>
<protein>
    <submittedName>
        <fullName evidence="3">Uncharacterized protein</fullName>
    </submittedName>
</protein>
<feature type="coiled-coil region" evidence="1">
    <location>
        <begin position="122"/>
        <end position="163"/>
    </location>
</feature>
<reference evidence="3 4" key="1">
    <citation type="submission" date="2024-02" db="EMBL/GenBank/DDBJ databases">
        <title>Discinaceae phylogenomics.</title>
        <authorList>
            <person name="Dirks A.C."/>
            <person name="James T.Y."/>
        </authorList>
    </citation>
    <scope>NUCLEOTIDE SEQUENCE [LARGE SCALE GENOMIC DNA]</scope>
    <source>
        <strain evidence="3 4">ACD0624</strain>
    </source>
</reference>
<accession>A0ABR3GH68</accession>
<keyword evidence="4" id="KW-1185">Reference proteome</keyword>
<feature type="compositionally biased region" description="Low complexity" evidence="2">
    <location>
        <begin position="349"/>
        <end position="362"/>
    </location>
</feature>
<keyword evidence="1" id="KW-0175">Coiled coil</keyword>
<feature type="compositionally biased region" description="Basic and acidic residues" evidence="2">
    <location>
        <begin position="430"/>
        <end position="443"/>
    </location>
</feature>
<proteinExistence type="predicted"/>
<feature type="compositionally biased region" description="Basic and acidic residues" evidence="2">
    <location>
        <begin position="338"/>
        <end position="348"/>
    </location>
</feature>
<gene>
    <name evidence="3" type="ORF">Q9L58_005769</name>
</gene>
<name>A0ABR3GH68_9PEZI</name>
<comment type="caution">
    <text evidence="3">The sequence shown here is derived from an EMBL/GenBank/DDBJ whole genome shotgun (WGS) entry which is preliminary data.</text>
</comment>
<dbReference type="EMBL" id="JBBBZM010000073">
    <property type="protein sequence ID" value="KAL0635284.1"/>
    <property type="molecule type" value="Genomic_DNA"/>
</dbReference>
<organism evidence="3 4">
    <name type="scientific">Discina gigas</name>
    <dbReference type="NCBI Taxonomy" id="1032678"/>
    <lineage>
        <taxon>Eukaryota</taxon>
        <taxon>Fungi</taxon>
        <taxon>Dikarya</taxon>
        <taxon>Ascomycota</taxon>
        <taxon>Pezizomycotina</taxon>
        <taxon>Pezizomycetes</taxon>
        <taxon>Pezizales</taxon>
        <taxon>Discinaceae</taxon>
        <taxon>Discina</taxon>
    </lineage>
</organism>
<feature type="region of interest" description="Disordered" evidence="2">
    <location>
        <begin position="27"/>
        <end position="53"/>
    </location>
</feature>
<evidence type="ECO:0000313" key="4">
    <source>
        <dbReference type="Proteomes" id="UP001447188"/>
    </source>
</evidence>
<sequence length="443" mass="47959">MHRMQTRKLTEELQVLLDAQSAALMSGGSFSGARPNGSGSPYLQSSKRDGRKKTISLQEARNGVLRAMRALAEIKDVEEDVYASQAGERESLVKTVEGWGKKRGLLEGEIHNIEEGDEGQRLEALREEKSEIEDELHQLRLRLSKLENKHSSISMQLSELESTISSKTSSYQVSLASLKQKTANFLSTHRYASPATATESWTLEKAALDEKKQQAKTEGDALRDGIVMWEDALSLVAGFEEKLRAQLMTSAGVPGKRSGEGSIKEKIMHDIEDVIDQLEQRLKLAEGRNWKLLVCCVGAELQVFLEAREVMKRSLGVVPASSVSTADITKSSGFEDGGNQHDEVESRSSKGSGSTAGSSRRSVFSTVGGPVRSSRKGGPRSTSGASRRIASPSGASNSILDQSDDGRSGSPGDAKKEESDCGDLLLTVDHGGDDSKDYSPLDD</sequence>
<evidence type="ECO:0000256" key="1">
    <source>
        <dbReference type="SAM" id="Coils"/>
    </source>
</evidence>
<dbReference type="Proteomes" id="UP001447188">
    <property type="component" value="Unassembled WGS sequence"/>
</dbReference>